<accession>A0A0P7GS27</accession>
<dbReference type="RefSeq" id="WP_054584521.1">
    <property type="nucleotide sequence ID" value="NZ_LGUC01000001.1"/>
</dbReference>
<dbReference type="Proteomes" id="UP000050535">
    <property type="component" value="Unassembled WGS sequence"/>
</dbReference>
<comment type="caution">
    <text evidence="2">The sequence shown here is derived from an EMBL/GenBank/DDBJ whole genome shotgun (WGS) entry which is preliminary data.</text>
</comment>
<reference evidence="3" key="1">
    <citation type="submission" date="2013-11" db="EMBL/GenBank/DDBJ databases">
        <authorList>
            <person name="Hoang H.T."/>
            <person name="Killian M.L."/>
            <person name="Madson D.M."/>
            <person name="Arruda P.H.E."/>
            <person name="Sun D."/>
            <person name="Schwartz K.J."/>
            <person name="Yoon K."/>
        </authorList>
    </citation>
    <scope>NUCLEOTIDE SEQUENCE [LARGE SCALE GENOMIC DNA]</scope>
    <source>
        <strain evidence="3">CDK2</strain>
    </source>
</reference>
<sequence>MVTSSQQALAVWGVLVAPFALLALVLWTRDALTVRFVGAYWFAPVVLTLIGVLPAPWHAVPG</sequence>
<gene>
    <name evidence="2" type="ORF">SY89_02957</name>
</gene>
<keyword evidence="3" id="KW-1185">Reference proteome</keyword>
<organism evidence="2 3">
    <name type="scientific">Halolamina pelagica</name>
    <dbReference type="NCBI Taxonomy" id="699431"/>
    <lineage>
        <taxon>Archaea</taxon>
        <taxon>Methanobacteriati</taxon>
        <taxon>Methanobacteriota</taxon>
        <taxon>Stenosarchaea group</taxon>
        <taxon>Halobacteria</taxon>
        <taxon>Halobacteriales</taxon>
        <taxon>Haloferacaceae</taxon>
    </lineage>
</organism>
<evidence type="ECO:0000313" key="2">
    <source>
        <dbReference type="EMBL" id="KPN32193.1"/>
    </source>
</evidence>
<evidence type="ECO:0000313" key="3">
    <source>
        <dbReference type="Proteomes" id="UP000050535"/>
    </source>
</evidence>
<dbReference type="EMBL" id="LGUC01000001">
    <property type="protein sequence ID" value="KPN32193.1"/>
    <property type="molecule type" value="Genomic_DNA"/>
</dbReference>
<keyword evidence="1" id="KW-0472">Membrane</keyword>
<feature type="transmembrane region" description="Helical" evidence="1">
    <location>
        <begin position="6"/>
        <end position="27"/>
    </location>
</feature>
<name>A0A0P7GS27_9EURY</name>
<keyword evidence="1" id="KW-1133">Transmembrane helix</keyword>
<protein>
    <submittedName>
        <fullName evidence="2">Uncharacterized protein</fullName>
    </submittedName>
</protein>
<feature type="transmembrane region" description="Helical" evidence="1">
    <location>
        <begin position="39"/>
        <end position="57"/>
    </location>
</feature>
<dbReference type="AlphaFoldDB" id="A0A0P7GS27"/>
<dbReference type="STRING" id="699431.SY89_02957"/>
<keyword evidence="1" id="KW-0812">Transmembrane</keyword>
<evidence type="ECO:0000256" key="1">
    <source>
        <dbReference type="SAM" id="Phobius"/>
    </source>
</evidence>
<proteinExistence type="predicted"/>
<dbReference type="OrthoDB" id="351062at2157"/>